<name>A0A7C5AL52_9BACT</name>
<organism evidence="2">
    <name type="scientific">Desulfobacca acetoxidans</name>
    <dbReference type="NCBI Taxonomy" id="60893"/>
    <lineage>
        <taxon>Bacteria</taxon>
        <taxon>Pseudomonadati</taxon>
        <taxon>Thermodesulfobacteriota</taxon>
        <taxon>Desulfobaccia</taxon>
        <taxon>Desulfobaccales</taxon>
        <taxon>Desulfobaccaceae</taxon>
        <taxon>Desulfobacca</taxon>
    </lineage>
</organism>
<feature type="compositionally biased region" description="Pro residues" evidence="1">
    <location>
        <begin position="165"/>
        <end position="176"/>
    </location>
</feature>
<accession>A0A7C5AL52</accession>
<dbReference type="PROSITE" id="PS51257">
    <property type="entry name" value="PROKAR_LIPOPROTEIN"/>
    <property type="match status" value="1"/>
</dbReference>
<dbReference type="EMBL" id="DTKJ01000022">
    <property type="protein sequence ID" value="HGZ11308.1"/>
    <property type="molecule type" value="Genomic_DNA"/>
</dbReference>
<evidence type="ECO:0000313" key="2">
    <source>
        <dbReference type="EMBL" id="HGZ11308.1"/>
    </source>
</evidence>
<dbReference type="AlphaFoldDB" id="A0A7C5AL52"/>
<sequence length="268" mass="28983">MNWRRWGIFLVVLGLGGCAAGGGRISEETPLVGQREAELVAQKGQPQEVKPLPGGGKIYVYTRYRLDQVAAMGGGAWGKPDEWYFWLNDQGVITRVAHYPYGKKKFLFPSEEPPTPAAAPRTVDRPTEGKPLAAASPPPVSTPAISRENRDDQGKPSGASASVPGAPPEGAKPPAPGATAVSGQADMKAATRLELNLTREEVARLLGVPERTEGFRVKGRAVIIWFYQLADPKGRRVLTPVAFENGRVSGWGEPHYRQLLREAVESKP</sequence>
<reference evidence="2" key="1">
    <citation type="journal article" date="2020" name="mSystems">
        <title>Genome- and Community-Level Interaction Insights into Carbon Utilization and Element Cycling Functions of Hydrothermarchaeota in Hydrothermal Sediment.</title>
        <authorList>
            <person name="Zhou Z."/>
            <person name="Liu Y."/>
            <person name="Xu W."/>
            <person name="Pan J."/>
            <person name="Luo Z.H."/>
            <person name="Li M."/>
        </authorList>
    </citation>
    <scope>NUCLEOTIDE SEQUENCE [LARGE SCALE GENOMIC DNA]</scope>
    <source>
        <strain evidence="2">SpSt-853</strain>
    </source>
</reference>
<proteinExistence type="predicted"/>
<feature type="region of interest" description="Disordered" evidence="1">
    <location>
        <begin position="107"/>
        <end position="184"/>
    </location>
</feature>
<gene>
    <name evidence="2" type="ORF">ENW48_03700</name>
</gene>
<protein>
    <submittedName>
        <fullName evidence="2">Uncharacterized protein</fullName>
    </submittedName>
</protein>
<evidence type="ECO:0000256" key="1">
    <source>
        <dbReference type="SAM" id="MobiDB-lite"/>
    </source>
</evidence>
<comment type="caution">
    <text evidence="2">The sequence shown here is derived from an EMBL/GenBank/DDBJ whole genome shotgun (WGS) entry which is preliminary data.</text>
</comment>